<comment type="subcellular location">
    <subcellularLocation>
        <location evidence="1">Cell membrane</location>
        <topology evidence="1">Multi-pass membrane protein</topology>
    </subcellularLocation>
</comment>
<dbReference type="PANTHER" id="PTHR33908">
    <property type="entry name" value="MANNOSYLTRANSFERASE YKCB-RELATED"/>
    <property type="match status" value="1"/>
</dbReference>
<dbReference type="Pfam" id="PF13231">
    <property type="entry name" value="PMT_2"/>
    <property type="match status" value="1"/>
</dbReference>
<feature type="domain" description="Glycosyltransferase RgtA/B/C/D-like" evidence="9">
    <location>
        <begin position="59"/>
        <end position="203"/>
    </location>
</feature>
<evidence type="ECO:0000256" key="6">
    <source>
        <dbReference type="ARBA" id="ARBA00022989"/>
    </source>
</evidence>
<feature type="transmembrane region" description="Helical" evidence="8">
    <location>
        <begin position="192"/>
        <end position="212"/>
    </location>
</feature>
<keyword evidence="4" id="KW-0808">Transferase</keyword>
<evidence type="ECO:0000313" key="11">
    <source>
        <dbReference type="Proteomes" id="UP000177416"/>
    </source>
</evidence>
<keyword evidence="3" id="KW-0328">Glycosyltransferase</keyword>
<dbReference type="PANTHER" id="PTHR33908:SF3">
    <property type="entry name" value="UNDECAPRENYL PHOSPHATE-ALPHA-4-AMINO-4-DEOXY-L-ARABINOSE ARABINOSYL TRANSFERASE"/>
    <property type="match status" value="1"/>
</dbReference>
<protein>
    <recommendedName>
        <fullName evidence="9">Glycosyltransferase RgtA/B/C/D-like domain-containing protein</fullName>
    </recommendedName>
</protein>
<dbReference type="GO" id="GO:0016763">
    <property type="term" value="F:pentosyltransferase activity"/>
    <property type="evidence" value="ECO:0007669"/>
    <property type="project" value="TreeGrafter"/>
</dbReference>
<dbReference type="EMBL" id="MFJJ01000041">
    <property type="protein sequence ID" value="OGG13608.1"/>
    <property type="molecule type" value="Genomic_DNA"/>
</dbReference>
<sequence length="429" mass="49164">MRYVGIITVLVITTLLLFYSLGDNALSHWDEAWYADVSRTMLRTGNYFTPVWNGHPFFDKPPLFYWVTAFSMKLFGVGEWSIRAVSAVAGVGTVLITYLLAQRLFSNRSMSLISAMVLASTIAFLFRSRTGNLDTFLTFWLTLGMYAIYTKRRLVLVIAIIAAFLTKWFIAFLFPILFILRSRSHVKSVGIALLFAIAWIAIYTKAYGQPFLDEFWFNQYGKVAPGAFSFDYILYLKSGLKLWFIFLIPAIYLARKLPISIYIFLIIFGLSFSANKSDWFLMPLYPLIAIVIGFMMRRWIIVVVAIAVFHITYYGSLYIPANTAADDAAVAKVAKARTLPGDKLYVTNYLIPTIAYYSQRQTYAVYGNRRDPNSPWILPQEDWQRIKENPRVFVITNFGELEQLKKDLAPHEVEMLYQSGDKLLVGKRG</sequence>
<evidence type="ECO:0000313" key="10">
    <source>
        <dbReference type="EMBL" id="OGG13608.1"/>
    </source>
</evidence>
<evidence type="ECO:0000256" key="4">
    <source>
        <dbReference type="ARBA" id="ARBA00022679"/>
    </source>
</evidence>
<keyword evidence="6 8" id="KW-1133">Transmembrane helix</keyword>
<feature type="transmembrane region" description="Helical" evidence="8">
    <location>
        <begin position="110"/>
        <end position="126"/>
    </location>
</feature>
<feature type="transmembrane region" description="Helical" evidence="8">
    <location>
        <begin position="87"/>
        <end position="104"/>
    </location>
</feature>
<evidence type="ECO:0000256" key="5">
    <source>
        <dbReference type="ARBA" id="ARBA00022692"/>
    </source>
</evidence>
<name>A0A1F5ZME9_9BACT</name>
<dbReference type="GO" id="GO:0009103">
    <property type="term" value="P:lipopolysaccharide biosynthetic process"/>
    <property type="evidence" value="ECO:0007669"/>
    <property type="project" value="UniProtKB-ARBA"/>
</dbReference>
<feature type="transmembrane region" description="Helical" evidence="8">
    <location>
        <begin position="155"/>
        <end position="180"/>
    </location>
</feature>
<evidence type="ECO:0000256" key="7">
    <source>
        <dbReference type="ARBA" id="ARBA00023136"/>
    </source>
</evidence>
<feature type="transmembrane region" description="Helical" evidence="8">
    <location>
        <begin position="232"/>
        <end position="252"/>
    </location>
</feature>
<dbReference type="AlphaFoldDB" id="A0A1F5ZME9"/>
<dbReference type="Proteomes" id="UP000177416">
    <property type="component" value="Unassembled WGS sequence"/>
</dbReference>
<dbReference type="GO" id="GO:0010041">
    <property type="term" value="P:response to iron(III) ion"/>
    <property type="evidence" value="ECO:0007669"/>
    <property type="project" value="TreeGrafter"/>
</dbReference>
<evidence type="ECO:0000259" key="9">
    <source>
        <dbReference type="Pfam" id="PF13231"/>
    </source>
</evidence>
<evidence type="ECO:0000256" key="8">
    <source>
        <dbReference type="SAM" id="Phobius"/>
    </source>
</evidence>
<keyword evidence="5 8" id="KW-0812">Transmembrane</keyword>
<proteinExistence type="predicted"/>
<dbReference type="InterPro" id="IPR050297">
    <property type="entry name" value="LipidA_mod_glycosyltrf_83"/>
</dbReference>
<evidence type="ECO:0000256" key="1">
    <source>
        <dbReference type="ARBA" id="ARBA00004651"/>
    </source>
</evidence>
<feature type="transmembrane region" description="Helical" evidence="8">
    <location>
        <begin position="259"/>
        <end position="275"/>
    </location>
</feature>
<dbReference type="InterPro" id="IPR038731">
    <property type="entry name" value="RgtA/B/C-like"/>
</dbReference>
<dbReference type="GO" id="GO:0005886">
    <property type="term" value="C:plasma membrane"/>
    <property type="evidence" value="ECO:0007669"/>
    <property type="project" value="UniProtKB-SubCell"/>
</dbReference>
<keyword evidence="2" id="KW-1003">Cell membrane</keyword>
<comment type="caution">
    <text evidence="10">The sequence shown here is derived from an EMBL/GenBank/DDBJ whole genome shotgun (WGS) entry which is preliminary data.</text>
</comment>
<accession>A0A1F5ZME9</accession>
<keyword evidence="7 8" id="KW-0472">Membrane</keyword>
<evidence type="ECO:0000256" key="2">
    <source>
        <dbReference type="ARBA" id="ARBA00022475"/>
    </source>
</evidence>
<reference evidence="10 11" key="1">
    <citation type="journal article" date="2016" name="Nat. Commun.">
        <title>Thousands of microbial genomes shed light on interconnected biogeochemical processes in an aquifer system.</title>
        <authorList>
            <person name="Anantharaman K."/>
            <person name="Brown C.T."/>
            <person name="Hug L.A."/>
            <person name="Sharon I."/>
            <person name="Castelle C.J."/>
            <person name="Probst A.J."/>
            <person name="Thomas B.C."/>
            <person name="Singh A."/>
            <person name="Wilkins M.J."/>
            <person name="Karaoz U."/>
            <person name="Brodie E.L."/>
            <person name="Williams K.H."/>
            <person name="Hubbard S.S."/>
            <person name="Banfield J.F."/>
        </authorList>
    </citation>
    <scope>NUCLEOTIDE SEQUENCE [LARGE SCALE GENOMIC DNA]</scope>
</reference>
<organism evidence="10 11">
    <name type="scientific">Candidatus Gottesmanbacteria bacterium RIFCSPHIGHO2_01_FULL_46_14</name>
    <dbReference type="NCBI Taxonomy" id="1798380"/>
    <lineage>
        <taxon>Bacteria</taxon>
        <taxon>Candidatus Gottesmaniibacteriota</taxon>
    </lineage>
</organism>
<gene>
    <name evidence="10" type="ORF">A2875_00385</name>
</gene>
<feature type="transmembrane region" description="Helical" evidence="8">
    <location>
        <begin position="287"/>
        <end position="309"/>
    </location>
</feature>
<evidence type="ECO:0000256" key="3">
    <source>
        <dbReference type="ARBA" id="ARBA00022676"/>
    </source>
</evidence>